<dbReference type="Proteomes" id="UP000190016">
    <property type="component" value="Unassembled WGS sequence"/>
</dbReference>
<protein>
    <submittedName>
        <fullName evidence="2">Uncharacterized protein</fullName>
    </submittedName>
</protein>
<dbReference type="RefSeq" id="WP_078779795.1">
    <property type="nucleotide sequence ID" value="NZ_MBDS01000020.1"/>
</dbReference>
<evidence type="ECO:0000313" key="2">
    <source>
        <dbReference type="EMBL" id="OPB84436.1"/>
    </source>
</evidence>
<comment type="caution">
    <text evidence="2">The sequence shown here is derived from an EMBL/GenBank/DDBJ whole genome shotgun (WGS) entry which is preliminary data.</text>
</comment>
<gene>
    <name evidence="2" type="ORF">BB021_16980</name>
</gene>
<accession>A0ABX3N5X4</accession>
<evidence type="ECO:0000313" key="3">
    <source>
        <dbReference type="Proteomes" id="UP000190016"/>
    </source>
</evidence>
<organism evidence="2 3">
    <name type="scientific">Elizabethkingia ursingii</name>
    <dbReference type="NCBI Taxonomy" id="1756150"/>
    <lineage>
        <taxon>Bacteria</taxon>
        <taxon>Pseudomonadati</taxon>
        <taxon>Bacteroidota</taxon>
        <taxon>Flavobacteriia</taxon>
        <taxon>Flavobacteriales</taxon>
        <taxon>Weeksellaceae</taxon>
        <taxon>Elizabethkingia</taxon>
    </lineage>
</organism>
<dbReference type="EMBL" id="MBDS01000020">
    <property type="protein sequence ID" value="OPB84436.1"/>
    <property type="molecule type" value="Genomic_DNA"/>
</dbReference>
<name>A0ABX3N5X4_9FLAO</name>
<keyword evidence="3" id="KW-1185">Reference proteome</keyword>
<evidence type="ECO:0000256" key="1">
    <source>
        <dbReference type="SAM" id="SignalP"/>
    </source>
</evidence>
<feature type="chain" id="PRO_5046168740" evidence="1">
    <location>
        <begin position="19"/>
        <end position="93"/>
    </location>
</feature>
<proteinExistence type="predicted"/>
<reference evidence="2 3" key="1">
    <citation type="submission" date="2016-07" db="EMBL/GenBank/DDBJ databases">
        <title>Revisiting the Taxonomy of the Elizabethkingia Genus based on Whole-Genome Sequencing, Optical Mapping, and MALDI-TOF.</title>
        <authorList>
            <person name="Nicholson A.C."/>
        </authorList>
    </citation>
    <scope>NUCLEOTIDE SEQUENCE [LARGE SCALE GENOMIC DNA]</scope>
    <source>
        <strain evidence="2 3">C1558</strain>
    </source>
</reference>
<sequence length="93" mass="10476">MKKILLVATIAVAGLVSAKNSVKHVSVESKSVKKEFVKKTKKAQAAKALFYRWGERVSPCGDVYYLDLDQYDNAVDLWKDIEKFDIAKCGYTD</sequence>
<keyword evidence="1" id="KW-0732">Signal</keyword>
<feature type="signal peptide" evidence="1">
    <location>
        <begin position="1"/>
        <end position="18"/>
    </location>
</feature>